<name>M8AHJ3_TRIUA</name>
<accession>M8AHJ3</accession>
<gene>
    <name evidence="2" type="ORF">TRIUR3_04566</name>
</gene>
<feature type="region of interest" description="Disordered" evidence="1">
    <location>
        <begin position="52"/>
        <end position="92"/>
    </location>
</feature>
<sequence length="92" mass="10597">MRGQESYLQDEEDALLHNGAYTFTELLQVQMMYKGETVMMSVHNPWDVSLFDNMEPDKEPEESAYDTSATQATEKGLNLQATERSEETEKQQ</sequence>
<reference evidence="2" key="1">
    <citation type="journal article" date="2013" name="Nature">
        <title>Draft genome of the wheat A-genome progenitor Triticum urartu.</title>
        <authorList>
            <person name="Ling H.Q."/>
            <person name="Zhao S."/>
            <person name="Liu D."/>
            <person name="Wang J."/>
            <person name="Sun H."/>
            <person name="Zhang C."/>
            <person name="Fan H."/>
            <person name="Li D."/>
            <person name="Dong L."/>
            <person name="Tao Y."/>
            <person name="Gao C."/>
            <person name="Wu H."/>
            <person name="Li Y."/>
            <person name="Cui Y."/>
            <person name="Guo X."/>
            <person name="Zheng S."/>
            <person name="Wang B."/>
            <person name="Yu K."/>
            <person name="Liang Q."/>
            <person name="Yang W."/>
            <person name="Lou X."/>
            <person name="Chen J."/>
            <person name="Feng M."/>
            <person name="Jian J."/>
            <person name="Zhang X."/>
            <person name="Luo G."/>
            <person name="Jiang Y."/>
            <person name="Liu J."/>
            <person name="Wang Z."/>
            <person name="Sha Y."/>
            <person name="Zhang B."/>
            <person name="Wu H."/>
            <person name="Tang D."/>
            <person name="Shen Q."/>
            <person name="Xue P."/>
            <person name="Zou S."/>
            <person name="Wang X."/>
            <person name="Liu X."/>
            <person name="Wang F."/>
            <person name="Yang Y."/>
            <person name="An X."/>
            <person name="Dong Z."/>
            <person name="Zhang K."/>
            <person name="Zhang X."/>
            <person name="Luo M.C."/>
            <person name="Dvorak J."/>
            <person name="Tong Y."/>
            <person name="Wang J."/>
            <person name="Yang H."/>
            <person name="Li Z."/>
            <person name="Wang D."/>
            <person name="Zhang A."/>
            <person name="Wang J."/>
        </authorList>
    </citation>
    <scope>NUCLEOTIDE SEQUENCE</scope>
</reference>
<organism evidence="2">
    <name type="scientific">Triticum urartu</name>
    <name type="common">Red wild einkorn</name>
    <name type="synonym">Crithodium urartu</name>
    <dbReference type="NCBI Taxonomy" id="4572"/>
    <lineage>
        <taxon>Eukaryota</taxon>
        <taxon>Viridiplantae</taxon>
        <taxon>Streptophyta</taxon>
        <taxon>Embryophyta</taxon>
        <taxon>Tracheophyta</taxon>
        <taxon>Spermatophyta</taxon>
        <taxon>Magnoliopsida</taxon>
        <taxon>Liliopsida</taxon>
        <taxon>Poales</taxon>
        <taxon>Poaceae</taxon>
        <taxon>BOP clade</taxon>
        <taxon>Pooideae</taxon>
        <taxon>Triticodae</taxon>
        <taxon>Triticeae</taxon>
        <taxon>Triticinae</taxon>
        <taxon>Triticum</taxon>
    </lineage>
</organism>
<protein>
    <submittedName>
        <fullName evidence="2">Uncharacterized protein</fullName>
    </submittedName>
</protein>
<dbReference type="AlphaFoldDB" id="M8AHJ3"/>
<proteinExistence type="predicted"/>
<feature type="compositionally biased region" description="Basic and acidic residues" evidence="1">
    <location>
        <begin position="83"/>
        <end position="92"/>
    </location>
</feature>
<evidence type="ECO:0000313" key="2">
    <source>
        <dbReference type="EMBL" id="EMS60189.1"/>
    </source>
</evidence>
<dbReference type="EMBL" id="KD112628">
    <property type="protein sequence ID" value="EMS60189.1"/>
    <property type="molecule type" value="Genomic_DNA"/>
</dbReference>
<evidence type="ECO:0000256" key="1">
    <source>
        <dbReference type="SAM" id="MobiDB-lite"/>
    </source>
</evidence>